<evidence type="ECO:0000256" key="7">
    <source>
        <dbReference type="ARBA" id="ARBA00022801"/>
    </source>
</evidence>
<dbReference type="PANTHER" id="PTHR10963:SF27">
    <property type="entry name" value="GLYCOSIDASE-RELATED"/>
    <property type="match status" value="1"/>
</dbReference>
<proteinExistence type="inferred from homology"/>
<comment type="similarity">
    <text evidence="12">Belongs to the glycosyl hydrolase 16 family. CRH1 subfamily.</text>
</comment>
<dbReference type="InterPro" id="IPR000757">
    <property type="entry name" value="Beta-glucanase-like"/>
</dbReference>
<evidence type="ECO:0000256" key="4">
    <source>
        <dbReference type="ARBA" id="ARBA00022676"/>
    </source>
</evidence>
<keyword evidence="11" id="KW-0961">Cell wall biogenesis/degradation</keyword>
<comment type="subcellular location">
    <subcellularLocation>
        <location evidence="2">Membrane</location>
    </subcellularLocation>
</comment>
<dbReference type="GO" id="GO:0005975">
    <property type="term" value="P:carbohydrate metabolic process"/>
    <property type="evidence" value="ECO:0007669"/>
    <property type="project" value="InterPro"/>
</dbReference>
<evidence type="ECO:0000256" key="3">
    <source>
        <dbReference type="ARBA" id="ARBA00012729"/>
    </source>
</evidence>
<keyword evidence="5" id="KW-0808">Transferase</keyword>
<organism evidence="15 16">
    <name type="scientific">Lasiodiplodia theobromae</name>
    <dbReference type="NCBI Taxonomy" id="45133"/>
    <lineage>
        <taxon>Eukaryota</taxon>
        <taxon>Fungi</taxon>
        <taxon>Dikarya</taxon>
        <taxon>Ascomycota</taxon>
        <taxon>Pezizomycotina</taxon>
        <taxon>Dothideomycetes</taxon>
        <taxon>Dothideomycetes incertae sedis</taxon>
        <taxon>Botryosphaeriales</taxon>
        <taxon>Botryosphaeriaceae</taxon>
        <taxon>Lasiodiplodia</taxon>
    </lineage>
</organism>
<dbReference type="EC" id="3.2.1.14" evidence="3"/>
<feature type="signal peptide" evidence="13">
    <location>
        <begin position="1"/>
        <end position="24"/>
    </location>
</feature>
<dbReference type="GO" id="GO:0008843">
    <property type="term" value="F:endochitinase activity"/>
    <property type="evidence" value="ECO:0007669"/>
    <property type="project" value="UniProtKB-EC"/>
</dbReference>
<gene>
    <name evidence="15" type="primary">crf1_5</name>
    <name evidence="15" type="ORF">DBV05_g8436</name>
</gene>
<dbReference type="GO" id="GO:0031505">
    <property type="term" value="P:fungal-type cell wall organization"/>
    <property type="evidence" value="ECO:0007669"/>
    <property type="project" value="TreeGrafter"/>
</dbReference>
<evidence type="ECO:0000259" key="14">
    <source>
        <dbReference type="PROSITE" id="PS51762"/>
    </source>
</evidence>
<dbReference type="Pfam" id="PF00722">
    <property type="entry name" value="Glyco_hydro_16"/>
    <property type="match status" value="1"/>
</dbReference>
<dbReference type="OrthoDB" id="4781at2759"/>
<evidence type="ECO:0000256" key="9">
    <source>
        <dbReference type="ARBA" id="ARBA00023180"/>
    </source>
</evidence>
<keyword evidence="6 13" id="KW-0732">Signal</keyword>
<keyword evidence="4" id="KW-0328">Glycosyltransferase</keyword>
<evidence type="ECO:0000256" key="2">
    <source>
        <dbReference type="ARBA" id="ARBA00004370"/>
    </source>
</evidence>
<dbReference type="InterPro" id="IPR050546">
    <property type="entry name" value="Glycosyl_Hydrlase_16"/>
</dbReference>
<evidence type="ECO:0000256" key="1">
    <source>
        <dbReference type="ARBA" id="ARBA00000822"/>
    </source>
</evidence>
<dbReference type="SUPFAM" id="SSF49899">
    <property type="entry name" value="Concanavalin A-like lectins/glucanases"/>
    <property type="match status" value="1"/>
</dbReference>
<feature type="domain" description="GH16" evidence="14">
    <location>
        <begin position="32"/>
        <end position="237"/>
    </location>
</feature>
<keyword evidence="9" id="KW-0325">Glycoprotein</keyword>
<evidence type="ECO:0000256" key="5">
    <source>
        <dbReference type="ARBA" id="ARBA00022679"/>
    </source>
</evidence>
<dbReference type="GO" id="GO:0016757">
    <property type="term" value="F:glycosyltransferase activity"/>
    <property type="evidence" value="ECO:0007669"/>
    <property type="project" value="UniProtKB-KW"/>
</dbReference>
<keyword evidence="16" id="KW-1185">Reference proteome</keyword>
<comment type="caution">
    <text evidence="15">The sequence shown here is derived from an EMBL/GenBank/DDBJ whole genome shotgun (WGS) entry which is preliminary data.</text>
</comment>
<protein>
    <recommendedName>
        <fullName evidence="3">chitinase</fullName>
        <ecNumber evidence="3">3.2.1.14</ecNumber>
    </recommendedName>
</protein>
<evidence type="ECO:0000256" key="13">
    <source>
        <dbReference type="SAM" id="SignalP"/>
    </source>
</evidence>
<keyword evidence="8" id="KW-0472">Membrane</keyword>
<evidence type="ECO:0000256" key="11">
    <source>
        <dbReference type="ARBA" id="ARBA00023316"/>
    </source>
</evidence>
<dbReference type="PANTHER" id="PTHR10963">
    <property type="entry name" value="GLYCOSYL HYDROLASE-RELATED"/>
    <property type="match status" value="1"/>
</dbReference>
<evidence type="ECO:0000256" key="12">
    <source>
        <dbReference type="ARBA" id="ARBA00038074"/>
    </source>
</evidence>
<feature type="chain" id="PRO_5024989368" description="chitinase" evidence="13">
    <location>
        <begin position="25"/>
        <end position="336"/>
    </location>
</feature>
<evidence type="ECO:0000313" key="16">
    <source>
        <dbReference type="Proteomes" id="UP000325902"/>
    </source>
</evidence>
<comment type="catalytic activity">
    <reaction evidence="1">
        <text>Random endo-hydrolysis of N-acetyl-beta-D-glucosaminide (1-&gt;4)-beta-linkages in chitin and chitodextrins.</text>
        <dbReference type="EC" id="3.2.1.14"/>
    </reaction>
</comment>
<dbReference type="Gene3D" id="2.60.120.200">
    <property type="match status" value="1"/>
</dbReference>
<dbReference type="AlphaFoldDB" id="A0A5N5D541"/>
<accession>A0A5N5D541</accession>
<evidence type="ECO:0000256" key="10">
    <source>
        <dbReference type="ARBA" id="ARBA00023295"/>
    </source>
</evidence>
<name>A0A5N5D541_9PEZI</name>
<evidence type="ECO:0000256" key="8">
    <source>
        <dbReference type="ARBA" id="ARBA00023136"/>
    </source>
</evidence>
<keyword evidence="10 15" id="KW-0326">Glycosidase</keyword>
<reference evidence="15 16" key="1">
    <citation type="journal article" date="2019" name="Sci. Rep.">
        <title>A multi-omics analysis of the grapevine pathogen Lasiodiplodia theobromae reveals that temperature affects the expression of virulence- and pathogenicity-related genes.</title>
        <authorList>
            <person name="Felix C."/>
            <person name="Meneses R."/>
            <person name="Goncalves M.F.M."/>
            <person name="Tilleman L."/>
            <person name="Duarte A.S."/>
            <person name="Jorrin-Novo J.V."/>
            <person name="Van de Peer Y."/>
            <person name="Deforce D."/>
            <person name="Van Nieuwerburgh F."/>
            <person name="Esteves A.C."/>
            <person name="Alves A."/>
        </authorList>
    </citation>
    <scope>NUCLEOTIDE SEQUENCE [LARGE SCALE GENOMIC DNA]</scope>
    <source>
        <strain evidence="15 16">LA-SOL3</strain>
    </source>
</reference>
<dbReference type="GO" id="GO:0009277">
    <property type="term" value="C:fungal-type cell wall"/>
    <property type="evidence" value="ECO:0007669"/>
    <property type="project" value="TreeGrafter"/>
</dbReference>
<dbReference type="EMBL" id="VCHE01000069">
    <property type="protein sequence ID" value="KAB2572883.1"/>
    <property type="molecule type" value="Genomic_DNA"/>
</dbReference>
<keyword evidence="7" id="KW-0378">Hydrolase</keyword>
<dbReference type="GO" id="GO:0016020">
    <property type="term" value="C:membrane"/>
    <property type="evidence" value="ECO:0007669"/>
    <property type="project" value="UniProtKB-SubCell"/>
</dbReference>
<dbReference type="Proteomes" id="UP000325902">
    <property type="component" value="Unassembled WGS sequence"/>
</dbReference>
<dbReference type="PROSITE" id="PS51762">
    <property type="entry name" value="GH16_2"/>
    <property type="match status" value="1"/>
</dbReference>
<evidence type="ECO:0000313" key="15">
    <source>
        <dbReference type="EMBL" id="KAB2572883.1"/>
    </source>
</evidence>
<sequence>MPSQTSYARAAIALLSAAAPFASAQLISDCNPTENSTCPPNVGLDTYTFETDFTKGNESWEGAAYTFIEYGDDGAELTINKDTDAPTMHTEFYTFFGYFEVEMKAAPGTGIVSSIVLESDDLDEVDWEILGGNNTSVQSNYFGKGNTTSYDRGGFHDVETPVDTFHKYAFEWTNSSMNWIIDGTVVRTLKYEDAVGGKNYPQTPARLSLGAGGYTDFTKVPFTMYVKSVKIINYNPAKLYTWTDTTGDFTSIELSNKTVAVNSSSVEDAATATASVDHSGVVSNGSGSSAASSVSGSSTPFSQSGNSAATSLIDSSAWMITTTISLVGFAVGFSLI</sequence>
<evidence type="ECO:0000256" key="6">
    <source>
        <dbReference type="ARBA" id="ARBA00022729"/>
    </source>
</evidence>
<dbReference type="InterPro" id="IPR013320">
    <property type="entry name" value="ConA-like_dom_sf"/>
</dbReference>